<dbReference type="AlphaFoldDB" id="A0A2K9MDC9"/>
<sequence length="238" mass="24671">MTDHATPRLSLPLVQAAQAQKHVTVNESLARLDGMVNLVLQSAQLDAPPGQPVEGACYGVPPGASGAWAGQDGRIAMAANGGGWSYVEPRRGMQAFVADRGVSAVFDGELWVEGALTLGQFGSALMARTEEIELDLTSGGSVTSTLYLPPGGMVIGVAARVTQAITGSLFSWRLGTEGALDRFGANLGTQAGSWARGMLSQPLTYWEPAPVILTATGGDFAGGRVRIAAHWLELGLPG</sequence>
<proteinExistence type="predicted"/>
<evidence type="ECO:0000313" key="1">
    <source>
        <dbReference type="EMBL" id="AUM73502.1"/>
    </source>
</evidence>
<dbReference type="EMBL" id="CP025583">
    <property type="protein sequence ID" value="AUM73502.1"/>
    <property type="molecule type" value="Genomic_DNA"/>
</dbReference>
<dbReference type="Proteomes" id="UP000234882">
    <property type="component" value="Chromosome"/>
</dbReference>
<dbReference type="Pfam" id="PF10983">
    <property type="entry name" value="DUF2793"/>
    <property type="match status" value="1"/>
</dbReference>
<name>A0A2K9MDC9_9RHOB</name>
<dbReference type="OrthoDB" id="564699at2"/>
<evidence type="ECO:0000313" key="2">
    <source>
        <dbReference type="Proteomes" id="UP000234882"/>
    </source>
</evidence>
<reference evidence="2" key="1">
    <citation type="submission" date="2017-12" db="EMBL/GenBank/DDBJ databases">
        <title>Genomic analysis of Paracoccus sp. CBA4604.</title>
        <authorList>
            <person name="Roh S.W."/>
            <person name="Kim J.Y."/>
            <person name="Kim J.S."/>
        </authorList>
    </citation>
    <scope>NUCLEOTIDE SEQUENCE [LARGE SCALE GENOMIC DNA]</scope>
    <source>
        <strain evidence="2">CBA4604</strain>
    </source>
</reference>
<protein>
    <recommendedName>
        <fullName evidence="3">DUF2793 domain-containing protein</fullName>
    </recommendedName>
</protein>
<accession>A0A2K9MDC9</accession>
<dbReference type="KEGG" id="paru:CYR75_03640"/>
<keyword evidence="2" id="KW-1185">Reference proteome</keyword>
<organism evidence="1 2">
    <name type="scientific">Paracoccus jeotgali</name>
    <dbReference type="NCBI Taxonomy" id="2065379"/>
    <lineage>
        <taxon>Bacteria</taxon>
        <taxon>Pseudomonadati</taxon>
        <taxon>Pseudomonadota</taxon>
        <taxon>Alphaproteobacteria</taxon>
        <taxon>Rhodobacterales</taxon>
        <taxon>Paracoccaceae</taxon>
        <taxon>Paracoccus</taxon>
    </lineage>
</organism>
<evidence type="ECO:0008006" key="3">
    <source>
        <dbReference type="Google" id="ProtNLM"/>
    </source>
</evidence>
<gene>
    <name evidence="1" type="ORF">CYR75_03640</name>
</gene>
<dbReference type="RefSeq" id="WP_101498886.1">
    <property type="nucleotide sequence ID" value="NZ_CP025583.1"/>
</dbReference>
<dbReference type="InterPro" id="IPR021251">
    <property type="entry name" value="DUF2793"/>
</dbReference>